<protein>
    <submittedName>
        <fullName evidence="3">Cell surface protein</fullName>
    </submittedName>
</protein>
<comment type="caution">
    <text evidence="3">The sequence shown here is derived from an EMBL/GenBank/DDBJ whole genome shotgun (WGS) entry which is preliminary data.</text>
</comment>
<dbReference type="InterPro" id="IPR046314">
    <property type="entry name" value="DUF6466"/>
</dbReference>
<gene>
    <name evidence="3" type="ORF">DF200_05720</name>
</gene>
<dbReference type="Pfam" id="PF20070">
    <property type="entry name" value="DUF6466"/>
    <property type="match status" value="1"/>
</dbReference>
<feature type="compositionally biased region" description="Polar residues" evidence="1">
    <location>
        <begin position="170"/>
        <end position="188"/>
    </location>
</feature>
<evidence type="ECO:0000256" key="1">
    <source>
        <dbReference type="SAM" id="MobiDB-lite"/>
    </source>
</evidence>
<accession>A0A2U2MSK9</accession>
<dbReference type="AlphaFoldDB" id="A0A2U2MSK9"/>
<keyword evidence="4" id="KW-1185">Reference proteome</keyword>
<feature type="region of interest" description="Disordered" evidence="1">
    <location>
        <begin position="120"/>
        <end position="188"/>
    </location>
</feature>
<keyword evidence="2" id="KW-0472">Membrane</keyword>
<reference evidence="3 4" key="1">
    <citation type="journal article" date="2018" name="Int. J. Syst. Evol. Microbiol.">
        <title>Bifidobacterium catulorum sp. nov., a novel taxon from the faeces of the baby common marmoset (Callithrix jacchus).</title>
        <authorList>
            <person name="Modesto M."/>
            <person name="Michelini S."/>
            <person name="Oki K."/>
            <person name="Biavati B."/>
            <person name="Watanabe K."/>
            <person name="Mattarelli P."/>
        </authorList>
    </citation>
    <scope>NUCLEOTIDE SEQUENCE [LARGE SCALE GENOMIC DNA]</scope>
    <source>
        <strain evidence="3 4">MRM 8.19</strain>
    </source>
</reference>
<dbReference type="OrthoDB" id="3234252at2"/>
<sequence length="188" mass="19471">MSRSSHAPHADGTVRASRPVRGVMMAAAIMMAVAAIVGGVNWNALSANNAAVGSLNASIDAYAKDSPDLDALKTAQRQTDAQFRDAQALGVLQLPSVRSTIAANAAESARLSRQIDADLAKRTSSGDTSASDANAAEGGSQGGGSSNSSEAEKINRMLEQNKKVEMKNVPDTSKTTTEGDENTSPKPW</sequence>
<evidence type="ECO:0000256" key="2">
    <source>
        <dbReference type="SAM" id="Phobius"/>
    </source>
</evidence>
<name>A0A2U2MSK9_9BIFI</name>
<dbReference type="Proteomes" id="UP000245753">
    <property type="component" value="Unassembled WGS sequence"/>
</dbReference>
<organism evidence="3 4">
    <name type="scientific">Bifidobacterium catulorum</name>
    <dbReference type="NCBI Taxonomy" id="1630173"/>
    <lineage>
        <taxon>Bacteria</taxon>
        <taxon>Bacillati</taxon>
        <taxon>Actinomycetota</taxon>
        <taxon>Actinomycetes</taxon>
        <taxon>Bifidobacteriales</taxon>
        <taxon>Bifidobacteriaceae</taxon>
        <taxon>Bifidobacterium</taxon>
    </lineage>
</organism>
<feature type="compositionally biased region" description="Polar residues" evidence="1">
    <location>
        <begin position="122"/>
        <end position="132"/>
    </location>
</feature>
<evidence type="ECO:0000313" key="4">
    <source>
        <dbReference type="Proteomes" id="UP000245753"/>
    </source>
</evidence>
<evidence type="ECO:0000313" key="3">
    <source>
        <dbReference type="EMBL" id="PWG59823.1"/>
    </source>
</evidence>
<proteinExistence type="predicted"/>
<keyword evidence="2" id="KW-1133">Transmembrane helix</keyword>
<dbReference type="RefSeq" id="WP_109137324.1">
    <property type="nucleotide sequence ID" value="NZ_QFFN01000012.1"/>
</dbReference>
<feature type="compositionally biased region" description="Basic and acidic residues" evidence="1">
    <location>
        <begin position="150"/>
        <end position="168"/>
    </location>
</feature>
<dbReference type="EMBL" id="QFFN01000012">
    <property type="protein sequence ID" value="PWG59823.1"/>
    <property type="molecule type" value="Genomic_DNA"/>
</dbReference>
<keyword evidence="2" id="KW-0812">Transmembrane</keyword>
<feature type="transmembrane region" description="Helical" evidence="2">
    <location>
        <begin position="20"/>
        <end position="42"/>
    </location>
</feature>